<evidence type="ECO:0000313" key="5">
    <source>
        <dbReference type="Proteomes" id="UP000178943"/>
    </source>
</evidence>
<dbReference type="GO" id="GO:0005507">
    <property type="term" value="F:copper ion binding"/>
    <property type="evidence" value="ECO:0007669"/>
    <property type="project" value="InterPro"/>
</dbReference>
<dbReference type="EMBL" id="MFGW01000031">
    <property type="protein sequence ID" value="OGF68023.1"/>
    <property type="molecule type" value="Genomic_DNA"/>
</dbReference>
<dbReference type="InterPro" id="IPR006122">
    <property type="entry name" value="HMA_Cu_ion-bd"/>
</dbReference>
<dbReference type="Gene3D" id="3.30.70.100">
    <property type="match status" value="2"/>
</dbReference>
<dbReference type="FunFam" id="3.30.70.100:FF:000001">
    <property type="entry name" value="ATPase copper transporting beta"/>
    <property type="match status" value="1"/>
</dbReference>
<feature type="domain" description="HMA" evidence="3">
    <location>
        <begin position="99"/>
        <end position="166"/>
    </location>
</feature>
<dbReference type="PROSITE" id="PS50846">
    <property type="entry name" value="HMA_2"/>
    <property type="match status" value="2"/>
</dbReference>
<dbReference type="InterPro" id="IPR006121">
    <property type="entry name" value="HMA_dom"/>
</dbReference>
<dbReference type="NCBIfam" id="TIGR00003">
    <property type="entry name" value="copper ion binding protein"/>
    <property type="match status" value="1"/>
</dbReference>
<evidence type="ECO:0000256" key="1">
    <source>
        <dbReference type="ARBA" id="ARBA00022723"/>
    </source>
</evidence>
<dbReference type="CDD" id="cd00371">
    <property type="entry name" value="HMA"/>
    <property type="match status" value="2"/>
</dbReference>
<proteinExistence type="predicted"/>
<dbReference type="PRINTS" id="PR00946">
    <property type="entry name" value="HGSCAVENGER"/>
</dbReference>
<evidence type="ECO:0000259" key="3">
    <source>
        <dbReference type="PROSITE" id="PS50846"/>
    </source>
</evidence>
<reference evidence="4 5" key="1">
    <citation type="journal article" date="2016" name="Nat. Commun.">
        <title>Thousands of microbial genomes shed light on interconnected biogeochemical processes in an aquifer system.</title>
        <authorList>
            <person name="Anantharaman K."/>
            <person name="Brown C.T."/>
            <person name="Hug L.A."/>
            <person name="Sharon I."/>
            <person name="Castelle C.J."/>
            <person name="Probst A.J."/>
            <person name="Thomas B.C."/>
            <person name="Singh A."/>
            <person name="Wilkins M.J."/>
            <person name="Karaoz U."/>
            <person name="Brodie E.L."/>
            <person name="Williams K.H."/>
            <person name="Hubbard S.S."/>
            <person name="Banfield J.F."/>
        </authorList>
    </citation>
    <scope>NUCLEOTIDE SEQUENCE [LARGE SCALE GENOMIC DNA]</scope>
</reference>
<keyword evidence="2" id="KW-0186">Copper</keyword>
<accession>A0A1F5VXH4</accession>
<dbReference type="STRING" id="1817863.A2Y62_19275"/>
<keyword evidence="1" id="KW-0479">Metal-binding</keyword>
<comment type="caution">
    <text evidence="4">The sequence shown here is derived from an EMBL/GenBank/DDBJ whole genome shotgun (WGS) entry which is preliminary data.</text>
</comment>
<dbReference type="PROSITE" id="PS01047">
    <property type="entry name" value="HMA_1"/>
    <property type="match status" value="2"/>
</dbReference>
<sequence>MRRFVTMLMIVGLVIAFQGYAMSQKGPKVKRCLLKVEGMTCDNCVNKVKTALESIKGVKEATVSLDKKEAVVKFENGIDLQALVDAVKEKGYKAELKGEVIILNISGMHCNHCANEVKEVLERQKGIISADVSYEKKEAVVTCQPGKVTLEQLVDIIQSSTEYKASSKN</sequence>
<dbReference type="Pfam" id="PF00403">
    <property type="entry name" value="HMA"/>
    <property type="match status" value="2"/>
</dbReference>
<dbReference type="SUPFAM" id="SSF55008">
    <property type="entry name" value="HMA, heavy metal-associated domain"/>
    <property type="match status" value="2"/>
</dbReference>
<dbReference type="InterPro" id="IPR017969">
    <property type="entry name" value="Heavy-metal-associated_CS"/>
</dbReference>
<organism evidence="4 5">
    <name type="scientific">Candidatus Fischerbacteria bacterium RBG_13_37_8</name>
    <dbReference type="NCBI Taxonomy" id="1817863"/>
    <lineage>
        <taxon>Bacteria</taxon>
        <taxon>Candidatus Fischeribacteriota</taxon>
    </lineage>
</organism>
<protein>
    <recommendedName>
        <fullName evidence="3">HMA domain-containing protein</fullName>
    </recommendedName>
</protein>
<feature type="domain" description="HMA" evidence="3">
    <location>
        <begin position="30"/>
        <end position="95"/>
    </location>
</feature>
<dbReference type="Proteomes" id="UP000178943">
    <property type="component" value="Unassembled WGS sequence"/>
</dbReference>
<dbReference type="InterPro" id="IPR036163">
    <property type="entry name" value="HMA_dom_sf"/>
</dbReference>
<name>A0A1F5VXH4_9BACT</name>
<gene>
    <name evidence="4" type="ORF">A2Y62_19275</name>
</gene>
<evidence type="ECO:0000256" key="2">
    <source>
        <dbReference type="ARBA" id="ARBA00023008"/>
    </source>
</evidence>
<evidence type="ECO:0000313" key="4">
    <source>
        <dbReference type="EMBL" id="OGF68023.1"/>
    </source>
</evidence>
<dbReference type="AlphaFoldDB" id="A0A1F5VXH4"/>
<dbReference type="PANTHER" id="PTHR46594">
    <property type="entry name" value="P-TYPE CATION-TRANSPORTING ATPASE"/>
    <property type="match status" value="1"/>
</dbReference>
<dbReference type="InterPro" id="IPR001802">
    <property type="entry name" value="MerP/CopZ"/>
</dbReference>
<dbReference type="PANTHER" id="PTHR46594:SF4">
    <property type="entry name" value="P-TYPE CATION-TRANSPORTING ATPASE"/>
    <property type="match status" value="1"/>
</dbReference>